<reference evidence="1" key="1">
    <citation type="journal article" date="2014" name="Front. Microbiol.">
        <title>High frequency of phylogenetically diverse reductive dehalogenase-homologous genes in deep subseafloor sedimentary metagenomes.</title>
        <authorList>
            <person name="Kawai M."/>
            <person name="Futagami T."/>
            <person name="Toyoda A."/>
            <person name="Takaki Y."/>
            <person name="Nishi S."/>
            <person name="Hori S."/>
            <person name="Arai W."/>
            <person name="Tsubouchi T."/>
            <person name="Morono Y."/>
            <person name="Uchiyama I."/>
            <person name="Ito T."/>
            <person name="Fujiyama A."/>
            <person name="Inagaki F."/>
            <person name="Takami H."/>
        </authorList>
    </citation>
    <scope>NUCLEOTIDE SEQUENCE</scope>
    <source>
        <strain evidence="1">Expedition CK06-06</strain>
    </source>
</reference>
<proteinExistence type="predicted"/>
<dbReference type="EMBL" id="BARU01008536">
    <property type="protein sequence ID" value="GAH42510.1"/>
    <property type="molecule type" value="Genomic_DNA"/>
</dbReference>
<protein>
    <submittedName>
        <fullName evidence="1">Uncharacterized protein</fullName>
    </submittedName>
</protein>
<sequence length="45" mass="5095">IGEAKEVQRISKQLGEHHLPNFPSLEEMVKNFSILVQESKNTNCA</sequence>
<organism evidence="1">
    <name type="scientific">marine sediment metagenome</name>
    <dbReference type="NCBI Taxonomy" id="412755"/>
    <lineage>
        <taxon>unclassified sequences</taxon>
        <taxon>metagenomes</taxon>
        <taxon>ecological metagenomes</taxon>
    </lineage>
</organism>
<accession>X1GCI9</accession>
<dbReference type="AlphaFoldDB" id="X1GCI9"/>
<comment type="caution">
    <text evidence="1">The sequence shown here is derived from an EMBL/GenBank/DDBJ whole genome shotgun (WGS) entry which is preliminary data.</text>
</comment>
<name>X1GCI9_9ZZZZ</name>
<gene>
    <name evidence="1" type="ORF">S03H2_16677</name>
</gene>
<feature type="non-terminal residue" evidence="1">
    <location>
        <position position="1"/>
    </location>
</feature>
<evidence type="ECO:0000313" key="1">
    <source>
        <dbReference type="EMBL" id="GAH42510.1"/>
    </source>
</evidence>